<comment type="caution">
    <text evidence="2">The sequence shown here is derived from an EMBL/GenBank/DDBJ whole genome shotgun (WGS) entry which is preliminary data.</text>
</comment>
<sequence>MPTIQRQSRGAEEGLPKNNMGSRFVFLEDEMDAMGEGADDTEAVAIPTAIPGASGAVMVDYGSKNVRLGVNARSSRKRDNVDKGRVADRHKESMFHVRESASEERLGAIQEGTMREQGVVASKGKVVSAKTSLEGGKHSVVQVCHTPKWG</sequence>
<organism evidence="2 3">
    <name type="scientific">Hibiscus sabdariffa</name>
    <name type="common">roselle</name>
    <dbReference type="NCBI Taxonomy" id="183260"/>
    <lineage>
        <taxon>Eukaryota</taxon>
        <taxon>Viridiplantae</taxon>
        <taxon>Streptophyta</taxon>
        <taxon>Embryophyta</taxon>
        <taxon>Tracheophyta</taxon>
        <taxon>Spermatophyta</taxon>
        <taxon>Magnoliopsida</taxon>
        <taxon>eudicotyledons</taxon>
        <taxon>Gunneridae</taxon>
        <taxon>Pentapetalae</taxon>
        <taxon>rosids</taxon>
        <taxon>malvids</taxon>
        <taxon>Malvales</taxon>
        <taxon>Malvaceae</taxon>
        <taxon>Malvoideae</taxon>
        <taxon>Hibiscus</taxon>
    </lineage>
</organism>
<evidence type="ECO:0000313" key="2">
    <source>
        <dbReference type="EMBL" id="KAK8533128.1"/>
    </source>
</evidence>
<feature type="region of interest" description="Disordered" evidence="1">
    <location>
        <begin position="1"/>
        <end position="21"/>
    </location>
</feature>
<keyword evidence="3" id="KW-1185">Reference proteome</keyword>
<name>A0ABR2DCN4_9ROSI</name>
<evidence type="ECO:0000313" key="3">
    <source>
        <dbReference type="Proteomes" id="UP001472677"/>
    </source>
</evidence>
<protein>
    <submittedName>
        <fullName evidence="2">Uncharacterized protein</fullName>
    </submittedName>
</protein>
<gene>
    <name evidence="2" type="ORF">V6N12_076408</name>
</gene>
<evidence type="ECO:0000256" key="1">
    <source>
        <dbReference type="SAM" id="MobiDB-lite"/>
    </source>
</evidence>
<accession>A0ABR2DCN4</accession>
<proteinExistence type="predicted"/>
<reference evidence="2 3" key="1">
    <citation type="journal article" date="2024" name="G3 (Bethesda)">
        <title>Genome assembly of Hibiscus sabdariffa L. provides insights into metabolisms of medicinal natural products.</title>
        <authorList>
            <person name="Kim T."/>
        </authorList>
    </citation>
    <scope>NUCLEOTIDE SEQUENCE [LARGE SCALE GENOMIC DNA]</scope>
    <source>
        <strain evidence="2">TK-2024</strain>
        <tissue evidence="2">Old leaves</tissue>
    </source>
</reference>
<dbReference type="Proteomes" id="UP001472677">
    <property type="component" value="Unassembled WGS sequence"/>
</dbReference>
<dbReference type="EMBL" id="JBBPBM010000033">
    <property type="protein sequence ID" value="KAK8533128.1"/>
    <property type="molecule type" value="Genomic_DNA"/>
</dbReference>